<keyword evidence="4 8" id="KW-0406">Ion transport</keyword>
<dbReference type="GO" id="GO:0046933">
    <property type="term" value="F:proton-transporting ATP synthase activity, rotational mechanism"/>
    <property type="evidence" value="ECO:0007669"/>
    <property type="project" value="UniProtKB-UniRule"/>
</dbReference>
<dbReference type="EMBL" id="JADPIE010000005">
    <property type="protein sequence ID" value="MBF8437396.1"/>
    <property type="molecule type" value="Genomic_DNA"/>
</dbReference>
<keyword evidence="6 8" id="KW-0139">CF(1)</keyword>
<dbReference type="NCBIfam" id="TIGR01145">
    <property type="entry name" value="ATP_synt_delta"/>
    <property type="match status" value="1"/>
</dbReference>
<dbReference type="InterPro" id="IPR000711">
    <property type="entry name" value="ATPase_OSCP/dsu"/>
</dbReference>
<organism evidence="9 10">
    <name type="scientific">Halonatronomonas betaini</name>
    <dbReference type="NCBI Taxonomy" id="2778430"/>
    <lineage>
        <taxon>Bacteria</taxon>
        <taxon>Bacillati</taxon>
        <taxon>Bacillota</taxon>
        <taxon>Clostridia</taxon>
        <taxon>Halanaerobiales</taxon>
        <taxon>Halarsenatibacteraceae</taxon>
        <taxon>Halonatronomonas</taxon>
    </lineage>
</organism>
<keyword evidence="7 8" id="KW-0066">ATP synthesis</keyword>
<keyword evidence="3 8" id="KW-0375">Hydrogen ion transport</keyword>
<evidence type="ECO:0000256" key="7">
    <source>
        <dbReference type="ARBA" id="ARBA00023310"/>
    </source>
</evidence>
<dbReference type="PROSITE" id="PS00389">
    <property type="entry name" value="ATPASE_DELTA"/>
    <property type="match status" value="1"/>
</dbReference>
<protein>
    <recommendedName>
        <fullName evidence="8">ATP synthase subunit delta</fullName>
    </recommendedName>
    <alternativeName>
        <fullName evidence="8">ATP synthase F(1) sector subunit delta</fullName>
    </alternativeName>
    <alternativeName>
        <fullName evidence="8">F-type ATPase subunit delta</fullName>
        <shortName evidence="8">F-ATPase subunit delta</shortName>
    </alternativeName>
</protein>
<comment type="caution">
    <text evidence="9">The sequence shown here is derived from an EMBL/GenBank/DDBJ whole genome shotgun (WGS) entry which is preliminary data.</text>
</comment>
<keyword evidence="5 8" id="KW-0472">Membrane</keyword>
<dbReference type="InterPro" id="IPR026015">
    <property type="entry name" value="ATP_synth_OSCP/delta_N_sf"/>
</dbReference>
<sequence length="187" mass="21658">MIENEIARKYGQAIFELASEKEKIEEVNNDLQLLRDTIKESSDFKNLLYHPRIESEKKKEVFFKIMGDEISELTAQFCQLLIDKRRITSLNAIARDYELRLKEFSKILEVELKAAIELPDDLIEQIRIKLANILDYKVELNTEIDKDLIGGIRIKIGDKVVDGSIKAELENLQKRLEQIPVSKLGVE</sequence>
<dbReference type="PANTHER" id="PTHR11910">
    <property type="entry name" value="ATP SYNTHASE DELTA CHAIN"/>
    <property type="match status" value="1"/>
</dbReference>
<keyword evidence="8" id="KW-1003">Cell membrane</keyword>
<evidence type="ECO:0000256" key="5">
    <source>
        <dbReference type="ARBA" id="ARBA00023136"/>
    </source>
</evidence>
<evidence type="ECO:0000313" key="10">
    <source>
        <dbReference type="Proteomes" id="UP000621436"/>
    </source>
</evidence>
<evidence type="ECO:0000256" key="4">
    <source>
        <dbReference type="ARBA" id="ARBA00023065"/>
    </source>
</evidence>
<dbReference type="NCBIfam" id="NF004402">
    <property type="entry name" value="PRK05758.2-2"/>
    <property type="match status" value="1"/>
</dbReference>
<accession>A0A931F858</accession>
<gene>
    <name evidence="8 9" type="primary">atpH</name>
    <name evidence="9" type="ORF">I0Q91_09915</name>
</gene>
<evidence type="ECO:0000313" key="9">
    <source>
        <dbReference type="EMBL" id="MBF8437396.1"/>
    </source>
</evidence>
<dbReference type="Gene3D" id="1.10.520.20">
    <property type="entry name" value="N-terminal domain of the delta subunit of the F1F0-ATP synthase"/>
    <property type="match status" value="1"/>
</dbReference>
<evidence type="ECO:0000256" key="1">
    <source>
        <dbReference type="ARBA" id="ARBA00004370"/>
    </source>
</evidence>
<evidence type="ECO:0000256" key="2">
    <source>
        <dbReference type="ARBA" id="ARBA00022448"/>
    </source>
</evidence>
<dbReference type="AlphaFoldDB" id="A0A931F858"/>
<evidence type="ECO:0000256" key="6">
    <source>
        <dbReference type="ARBA" id="ARBA00023196"/>
    </source>
</evidence>
<keyword evidence="2 8" id="KW-0813">Transport</keyword>
<dbReference type="Pfam" id="PF00213">
    <property type="entry name" value="OSCP"/>
    <property type="match status" value="1"/>
</dbReference>
<keyword evidence="10" id="KW-1185">Reference proteome</keyword>
<dbReference type="SUPFAM" id="SSF47928">
    <property type="entry name" value="N-terminal domain of the delta subunit of the F1F0-ATP synthase"/>
    <property type="match status" value="1"/>
</dbReference>
<dbReference type="InterPro" id="IPR020781">
    <property type="entry name" value="ATPase_OSCP/d_CS"/>
</dbReference>
<reference evidence="9" key="1">
    <citation type="submission" date="2020-11" db="EMBL/GenBank/DDBJ databases">
        <title>Halonatronomonas betainensis gen. nov., sp. nov. a novel haloalkaliphilic representative of the family Halanaerobiacae capable of betaine degradation.</title>
        <authorList>
            <person name="Boltyanskaya Y."/>
            <person name="Kevbrin V."/>
            <person name="Detkova E."/>
            <person name="Grouzdev D.S."/>
            <person name="Koziaeva V."/>
            <person name="Zhilina T."/>
        </authorList>
    </citation>
    <scope>NUCLEOTIDE SEQUENCE</scope>
    <source>
        <strain evidence="9">Z-7014</strain>
    </source>
</reference>
<dbReference type="GO" id="GO:0045259">
    <property type="term" value="C:proton-transporting ATP synthase complex"/>
    <property type="evidence" value="ECO:0007669"/>
    <property type="project" value="UniProtKB-KW"/>
</dbReference>
<evidence type="ECO:0000256" key="3">
    <source>
        <dbReference type="ARBA" id="ARBA00022781"/>
    </source>
</evidence>
<dbReference type="Proteomes" id="UP000621436">
    <property type="component" value="Unassembled WGS sequence"/>
</dbReference>
<dbReference type="GO" id="GO:0005886">
    <property type="term" value="C:plasma membrane"/>
    <property type="evidence" value="ECO:0007669"/>
    <property type="project" value="UniProtKB-SubCell"/>
</dbReference>
<evidence type="ECO:0000256" key="8">
    <source>
        <dbReference type="HAMAP-Rule" id="MF_01416"/>
    </source>
</evidence>
<comment type="function">
    <text evidence="8">This protein is part of the stalk that links CF(0) to CF(1). It either transmits conformational changes from CF(0) to CF(1) or is implicated in proton conduction.</text>
</comment>
<dbReference type="PRINTS" id="PR00125">
    <property type="entry name" value="ATPASEDELTA"/>
</dbReference>
<comment type="similarity">
    <text evidence="8">Belongs to the ATPase delta chain family.</text>
</comment>
<dbReference type="RefSeq" id="WP_270454372.1">
    <property type="nucleotide sequence ID" value="NZ_JADPIE010000005.1"/>
</dbReference>
<name>A0A931F858_9FIRM</name>
<comment type="function">
    <text evidence="8">F(1)F(0) ATP synthase produces ATP from ADP in the presence of a proton or sodium gradient. F-type ATPases consist of two structural domains, F(1) containing the extramembraneous catalytic core and F(0) containing the membrane proton channel, linked together by a central stalk and a peripheral stalk. During catalysis, ATP synthesis in the catalytic domain of F(1) is coupled via a rotary mechanism of the central stalk subunits to proton translocation.</text>
</comment>
<comment type="subcellular location">
    <subcellularLocation>
        <location evidence="8">Cell membrane</location>
        <topology evidence="8">Peripheral membrane protein</topology>
    </subcellularLocation>
    <subcellularLocation>
        <location evidence="1">Membrane</location>
    </subcellularLocation>
</comment>
<proteinExistence type="inferred from homology"/>
<dbReference type="HAMAP" id="MF_01416">
    <property type="entry name" value="ATP_synth_delta_bact"/>
    <property type="match status" value="1"/>
</dbReference>